<sequence>MSQESYRNFTGNSSISQEKRRIREKISQSKGGLTA</sequence>
<reference evidence="2" key="2">
    <citation type="journal article" date="2015" name="Data Brief">
        <title>Shoot transcriptome of the giant reed, Arundo donax.</title>
        <authorList>
            <person name="Barrero R.A."/>
            <person name="Guerrero F.D."/>
            <person name="Moolhuijzen P."/>
            <person name="Goolsby J.A."/>
            <person name="Tidwell J."/>
            <person name="Bellgard S.E."/>
            <person name="Bellgard M.I."/>
        </authorList>
    </citation>
    <scope>NUCLEOTIDE SEQUENCE</scope>
    <source>
        <tissue evidence="2">Shoot tissue taken approximately 20 cm above the soil surface</tissue>
    </source>
</reference>
<evidence type="ECO:0000256" key="1">
    <source>
        <dbReference type="SAM" id="MobiDB-lite"/>
    </source>
</evidence>
<feature type="compositionally biased region" description="Polar residues" evidence="1">
    <location>
        <begin position="1"/>
        <end position="16"/>
    </location>
</feature>
<feature type="region of interest" description="Disordered" evidence="1">
    <location>
        <begin position="1"/>
        <end position="35"/>
    </location>
</feature>
<feature type="compositionally biased region" description="Basic and acidic residues" evidence="1">
    <location>
        <begin position="17"/>
        <end position="27"/>
    </location>
</feature>
<protein>
    <submittedName>
        <fullName evidence="2">Uncharacterized protein</fullName>
    </submittedName>
</protein>
<reference evidence="2" key="1">
    <citation type="submission" date="2014-09" db="EMBL/GenBank/DDBJ databases">
        <authorList>
            <person name="Magalhaes I.L.F."/>
            <person name="Oliveira U."/>
            <person name="Santos F.R."/>
            <person name="Vidigal T.H.D.A."/>
            <person name="Brescovit A.D."/>
            <person name="Santos A.J."/>
        </authorList>
    </citation>
    <scope>NUCLEOTIDE SEQUENCE</scope>
    <source>
        <tissue evidence="2">Shoot tissue taken approximately 20 cm above the soil surface</tissue>
    </source>
</reference>
<dbReference type="AlphaFoldDB" id="A0A0A9FW26"/>
<evidence type="ECO:0000313" key="2">
    <source>
        <dbReference type="EMBL" id="JAE16477.1"/>
    </source>
</evidence>
<dbReference type="EMBL" id="GBRH01181419">
    <property type="protein sequence ID" value="JAE16477.1"/>
    <property type="molecule type" value="Transcribed_RNA"/>
</dbReference>
<proteinExistence type="predicted"/>
<organism evidence="2">
    <name type="scientific">Arundo donax</name>
    <name type="common">Giant reed</name>
    <name type="synonym">Donax arundinaceus</name>
    <dbReference type="NCBI Taxonomy" id="35708"/>
    <lineage>
        <taxon>Eukaryota</taxon>
        <taxon>Viridiplantae</taxon>
        <taxon>Streptophyta</taxon>
        <taxon>Embryophyta</taxon>
        <taxon>Tracheophyta</taxon>
        <taxon>Spermatophyta</taxon>
        <taxon>Magnoliopsida</taxon>
        <taxon>Liliopsida</taxon>
        <taxon>Poales</taxon>
        <taxon>Poaceae</taxon>
        <taxon>PACMAD clade</taxon>
        <taxon>Arundinoideae</taxon>
        <taxon>Arundineae</taxon>
        <taxon>Arundo</taxon>
    </lineage>
</organism>
<name>A0A0A9FW26_ARUDO</name>
<accession>A0A0A9FW26</accession>